<dbReference type="CDD" id="cd00882">
    <property type="entry name" value="Ras_like_GTPase"/>
    <property type="match status" value="1"/>
</dbReference>
<gene>
    <name evidence="4" type="ORF">SAPIO_CDS0931</name>
</gene>
<dbReference type="EMBL" id="JOWA01000044">
    <property type="protein sequence ID" value="KEZ46082.1"/>
    <property type="molecule type" value="Genomic_DNA"/>
</dbReference>
<evidence type="ECO:0000259" key="3">
    <source>
        <dbReference type="Pfam" id="PF01926"/>
    </source>
</evidence>
<dbReference type="GeneID" id="27719083"/>
<feature type="region of interest" description="Disordered" evidence="1">
    <location>
        <begin position="347"/>
        <end position="409"/>
    </location>
</feature>
<dbReference type="KEGG" id="sapo:SAPIO_CDS0931"/>
<dbReference type="OrthoDB" id="8954335at2759"/>
<dbReference type="RefSeq" id="XP_016645881.1">
    <property type="nucleotide sequence ID" value="XM_016783607.1"/>
</dbReference>
<feature type="compositionally biased region" description="Basic and acidic residues" evidence="1">
    <location>
        <begin position="361"/>
        <end position="393"/>
    </location>
</feature>
<dbReference type="Pfam" id="PF01926">
    <property type="entry name" value="MMR_HSR1"/>
    <property type="match status" value="1"/>
</dbReference>
<dbReference type="InterPro" id="IPR027417">
    <property type="entry name" value="P-loop_NTPase"/>
</dbReference>
<feature type="transmembrane region" description="Helical" evidence="2">
    <location>
        <begin position="161"/>
        <end position="180"/>
    </location>
</feature>
<protein>
    <recommendedName>
        <fullName evidence="3">G domain-containing protein</fullName>
    </recommendedName>
</protein>
<dbReference type="Gene3D" id="3.40.50.300">
    <property type="entry name" value="P-loop containing nucleotide triphosphate hydrolases"/>
    <property type="match status" value="1"/>
</dbReference>
<dbReference type="HOGENOM" id="CLU_047275_0_0_1"/>
<evidence type="ECO:0000256" key="1">
    <source>
        <dbReference type="SAM" id="MobiDB-lite"/>
    </source>
</evidence>
<dbReference type="AlphaFoldDB" id="A0A084GFH0"/>
<keyword evidence="2" id="KW-1133">Transmembrane helix</keyword>
<dbReference type="Proteomes" id="UP000028545">
    <property type="component" value="Unassembled WGS sequence"/>
</dbReference>
<keyword evidence="5" id="KW-1185">Reference proteome</keyword>
<dbReference type="InterPro" id="IPR006073">
    <property type="entry name" value="GTP-bd"/>
</dbReference>
<keyword evidence="2" id="KW-0812">Transmembrane</keyword>
<reference evidence="4 5" key="1">
    <citation type="journal article" date="2014" name="Genome Announc.">
        <title>Draft genome sequence of the pathogenic fungus Scedosporium apiospermum.</title>
        <authorList>
            <person name="Vandeputte P."/>
            <person name="Ghamrawi S."/>
            <person name="Rechenmann M."/>
            <person name="Iltis A."/>
            <person name="Giraud S."/>
            <person name="Fleury M."/>
            <person name="Thornton C."/>
            <person name="Delhaes L."/>
            <person name="Meyer W."/>
            <person name="Papon N."/>
            <person name="Bouchara J.P."/>
        </authorList>
    </citation>
    <scope>NUCLEOTIDE SEQUENCE [LARGE SCALE GENOMIC DNA]</scope>
    <source>
        <strain evidence="4 5">IHEM 14462</strain>
    </source>
</reference>
<proteinExistence type="predicted"/>
<evidence type="ECO:0000256" key="2">
    <source>
        <dbReference type="SAM" id="Phobius"/>
    </source>
</evidence>
<dbReference type="VEuPathDB" id="FungiDB:SAPIO_CDS0931"/>
<feature type="region of interest" description="Disordered" evidence="1">
    <location>
        <begin position="1"/>
        <end position="22"/>
    </location>
</feature>
<feature type="compositionally biased region" description="Basic and acidic residues" evidence="1">
    <location>
        <begin position="1"/>
        <end position="12"/>
    </location>
</feature>
<evidence type="ECO:0000313" key="5">
    <source>
        <dbReference type="Proteomes" id="UP000028545"/>
    </source>
</evidence>
<dbReference type="GO" id="GO:0005525">
    <property type="term" value="F:GTP binding"/>
    <property type="evidence" value="ECO:0007669"/>
    <property type="project" value="InterPro"/>
</dbReference>
<keyword evidence="2" id="KW-0472">Membrane</keyword>
<dbReference type="SUPFAM" id="SSF52540">
    <property type="entry name" value="P-loop containing nucleoside triphosphate hydrolases"/>
    <property type="match status" value="1"/>
</dbReference>
<accession>A0A084GFH0</accession>
<feature type="domain" description="G" evidence="3">
    <location>
        <begin position="89"/>
        <end position="144"/>
    </location>
</feature>
<organism evidence="4 5">
    <name type="scientific">Pseudallescheria apiosperma</name>
    <name type="common">Scedosporium apiospermum</name>
    <dbReference type="NCBI Taxonomy" id="563466"/>
    <lineage>
        <taxon>Eukaryota</taxon>
        <taxon>Fungi</taxon>
        <taxon>Dikarya</taxon>
        <taxon>Ascomycota</taxon>
        <taxon>Pezizomycotina</taxon>
        <taxon>Sordariomycetes</taxon>
        <taxon>Hypocreomycetidae</taxon>
        <taxon>Microascales</taxon>
        <taxon>Microascaceae</taxon>
        <taxon>Scedosporium</taxon>
    </lineage>
</organism>
<name>A0A084GFH0_PSEDA</name>
<evidence type="ECO:0000313" key="4">
    <source>
        <dbReference type="EMBL" id="KEZ46082.1"/>
    </source>
</evidence>
<sequence>MANGVQEHKSQNDIEVTADVSPGLPSQELESLLNLNAHDEEHGKPEKSGNRAAQWFSQACRLVSEARGMISEELVNFLKANLGDTKLYLVVGKAGTGKSTILSELTGLDLNIGHTMKSGTLRFEVCPGIIDGEQYLFVDTAGFGAADVDDLENFKDIMSCLFSLGFLVTLMGVIFVYGGTSERFKREDVKTLRWLQCFCGPEFMPNVTIAFTKWDSYSADDFEINWLKVPGLLDEPVIATILKHGGSLYHHGIPGGQGSHHLAEMPERTLSNRRHKVERRTELQKLIRRRNTGKKPPKLQVLREAKTLAAWKQTEAAKVLMADVNETEVVIRGNRAVVVPKRDLVEPAIVGGPLPPGEGSETDKKKGDSPKKSEETAKKSDSETPAARSEKNKTRNQAPKPEEQTGWGTRIIGWLEVAREVAKFFKEARSAAAAGRGEEVPKWSIFGTLKKWFFA</sequence>
<comment type="caution">
    <text evidence="4">The sequence shown here is derived from an EMBL/GenBank/DDBJ whole genome shotgun (WGS) entry which is preliminary data.</text>
</comment>